<gene>
    <name evidence="2" type="primary">AVEN_82747_1</name>
    <name evidence="2" type="ORF">CDAR_393901</name>
    <name evidence="1" type="ORF">CDAR_584731</name>
</gene>
<comment type="caution">
    <text evidence="1">The sequence shown here is derived from an EMBL/GenBank/DDBJ whole genome shotgun (WGS) entry which is preliminary data.</text>
</comment>
<accession>A0AAV4QTP0</accession>
<organism evidence="1 3">
    <name type="scientific">Caerostris darwini</name>
    <dbReference type="NCBI Taxonomy" id="1538125"/>
    <lineage>
        <taxon>Eukaryota</taxon>
        <taxon>Metazoa</taxon>
        <taxon>Ecdysozoa</taxon>
        <taxon>Arthropoda</taxon>
        <taxon>Chelicerata</taxon>
        <taxon>Arachnida</taxon>
        <taxon>Araneae</taxon>
        <taxon>Araneomorphae</taxon>
        <taxon>Entelegynae</taxon>
        <taxon>Araneoidea</taxon>
        <taxon>Araneidae</taxon>
        <taxon>Caerostris</taxon>
    </lineage>
</organism>
<protein>
    <submittedName>
        <fullName evidence="1">Uncharacterized protein</fullName>
    </submittedName>
</protein>
<name>A0AAV4QTP0_9ARAC</name>
<evidence type="ECO:0000313" key="1">
    <source>
        <dbReference type="EMBL" id="GIY11492.1"/>
    </source>
</evidence>
<reference evidence="1 3" key="1">
    <citation type="submission" date="2021-06" db="EMBL/GenBank/DDBJ databases">
        <title>Caerostris darwini draft genome.</title>
        <authorList>
            <person name="Kono N."/>
            <person name="Arakawa K."/>
        </authorList>
    </citation>
    <scope>NUCLEOTIDE SEQUENCE [LARGE SCALE GENOMIC DNA]</scope>
</reference>
<sequence>MRFSVYSGFTKVARCPTFFLFVDVNPRPIIQPTNSPDSSESYTRTQLENFSCVIRRLCLKAGVNHGLAGQMLGLKEKLLLLLLLSPILLPFPGQWDGKEFSGMVT</sequence>
<keyword evidence="3" id="KW-1185">Reference proteome</keyword>
<dbReference type="EMBL" id="BPLQ01009950">
    <property type="protein sequence ID" value="GIY47516.1"/>
    <property type="molecule type" value="Genomic_DNA"/>
</dbReference>
<dbReference type="Proteomes" id="UP001054837">
    <property type="component" value="Unassembled WGS sequence"/>
</dbReference>
<proteinExistence type="predicted"/>
<dbReference type="EMBL" id="BPLQ01004915">
    <property type="protein sequence ID" value="GIY11492.1"/>
    <property type="molecule type" value="Genomic_DNA"/>
</dbReference>
<evidence type="ECO:0000313" key="3">
    <source>
        <dbReference type="Proteomes" id="UP001054837"/>
    </source>
</evidence>
<dbReference type="AlphaFoldDB" id="A0AAV4QTP0"/>
<evidence type="ECO:0000313" key="2">
    <source>
        <dbReference type="EMBL" id="GIY47516.1"/>
    </source>
</evidence>